<evidence type="ECO:0000259" key="3">
    <source>
        <dbReference type="Pfam" id="PF23571"/>
    </source>
</evidence>
<dbReference type="InterPro" id="IPR055378">
    <property type="entry name" value="GH3_C"/>
</dbReference>
<proteinExistence type="inferred from homology"/>
<evidence type="ECO:0000256" key="2">
    <source>
        <dbReference type="ARBA" id="ARBA00022598"/>
    </source>
</evidence>
<dbReference type="PANTHER" id="PTHR31901:SF5">
    <property type="entry name" value="JASMONOYL--L-AMINO ACID SYNTHETASE JAR1"/>
    <property type="match status" value="1"/>
</dbReference>
<sequence length="576" mass="65521">MPEMWKEVVSYEQVLEGFEAMSKDAERVQRETLKKILERNVGTEYLQKWGLEGRTDPEHFKACVPLVTHADLEPYIQRIADGDESPILTTERISVISMSSGTTNGRQKYVPWNNDLLSMSVEIYRISSAYRTRLFPIKSGGRVLEFNYSSKQFNTKGGLVACTATTNLFRDETFKINKGSKVLPCSPDEVLFGYDARQSLYCHLLCGLIYSNDVEFLASTFAYSIVDAFRHFEQVWQDLCKDIKEGKLSDRITVPFMRASVSKLLKPDPGLADEIFEKCKNMQNWYGVIPQLWPNAKYIHSIMTGSMEPYSRKLRHYAGNLPLISADYGATEGWIAANIDPTTSPEDTIFTVVPSLAFFEFIPLQWHQEDWKVESEPVGLTEVKVGQIYEVAFTTAGGLYRYRLGDVVRVSSFYNSTPQLSYVCRKNLLLTVNIDKTTEKDLQISVQNALQLFREENVELVDFTSYADMSTDPGHYVIFWELSDSVDDKVLNKCCTVMDESFVDPGYVGSRKAKTIGPLELRIVEKGTFQKILDHYLSIGAVVSQFKTPRCIKANQDLFDILNNGVIQTYFSTFLS</sequence>
<dbReference type="Pfam" id="PF03321">
    <property type="entry name" value="GH3"/>
    <property type="match status" value="1"/>
</dbReference>
<dbReference type="GO" id="GO:0005737">
    <property type="term" value="C:cytoplasm"/>
    <property type="evidence" value="ECO:0007669"/>
    <property type="project" value="TreeGrafter"/>
</dbReference>
<protein>
    <submittedName>
        <fullName evidence="5">TSA: Wollemia nobilis Ref_Wollemi_Transcript_12925_2401 transcribed RNA sequence</fullName>
    </submittedName>
</protein>
<organism evidence="5">
    <name type="scientific">Wollemia nobilis</name>
    <dbReference type="NCBI Taxonomy" id="56998"/>
    <lineage>
        <taxon>Eukaryota</taxon>
        <taxon>Viridiplantae</taxon>
        <taxon>Streptophyta</taxon>
        <taxon>Embryophyta</taxon>
        <taxon>Tracheophyta</taxon>
        <taxon>Spermatophyta</taxon>
        <taxon>Pinopsida</taxon>
        <taxon>Pinidae</taxon>
        <taxon>Conifers II</taxon>
        <taxon>Araucariales</taxon>
        <taxon>Araucariaceae</taxon>
        <taxon>Wollemia</taxon>
    </lineage>
</organism>
<dbReference type="InterPro" id="IPR004993">
    <property type="entry name" value="GH3"/>
</dbReference>
<feature type="domain" description="GH3 middle" evidence="3">
    <location>
        <begin position="350"/>
        <end position="425"/>
    </location>
</feature>
<name>A0A0C9RL11_9CONI</name>
<keyword evidence="2" id="KW-0436">Ligase</keyword>
<reference evidence="5" key="1">
    <citation type="submission" date="2015-02" db="EMBL/GenBank/DDBJ databases">
        <title>A transcriptome of Wollemia nobilis - a relic of Gondwana.</title>
        <authorList>
            <person name="Chia J.Y."/>
            <person name="Leong Y.S."/>
            <person name="Abdul Karim S."/>
            <person name="Wan Azmi N."/>
            <person name="Hercus R."/>
            <person name="Croft L."/>
        </authorList>
    </citation>
    <scope>NUCLEOTIDE SEQUENCE</scope>
    <source>
        <strain evidence="5">MaeBrown</strain>
        <tissue evidence="5">Leaf</tissue>
    </source>
</reference>
<feature type="domain" description="GH3 C-terminal" evidence="4">
    <location>
        <begin position="441"/>
        <end position="555"/>
    </location>
</feature>
<dbReference type="InterPro" id="IPR055377">
    <property type="entry name" value="GH3_M"/>
</dbReference>
<dbReference type="Pfam" id="PF23571">
    <property type="entry name" value="GH3_M"/>
    <property type="match status" value="1"/>
</dbReference>
<evidence type="ECO:0000313" key="5">
    <source>
        <dbReference type="EMBL" id="JAG87301.1"/>
    </source>
</evidence>
<dbReference type="EMBL" id="GCHU01012849">
    <property type="protein sequence ID" value="JAG87301.1"/>
    <property type="molecule type" value="Transcribed_RNA"/>
</dbReference>
<dbReference type="AlphaFoldDB" id="A0A0C9RL11"/>
<evidence type="ECO:0000256" key="1">
    <source>
        <dbReference type="ARBA" id="ARBA00008068"/>
    </source>
</evidence>
<dbReference type="Pfam" id="PF23572">
    <property type="entry name" value="GH3_C"/>
    <property type="match status" value="1"/>
</dbReference>
<evidence type="ECO:0000259" key="4">
    <source>
        <dbReference type="Pfam" id="PF23572"/>
    </source>
</evidence>
<dbReference type="GO" id="GO:0016881">
    <property type="term" value="F:acid-amino acid ligase activity"/>
    <property type="evidence" value="ECO:0007669"/>
    <property type="project" value="TreeGrafter"/>
</dbReference>
<comment type="similarity">
    <text evidence="1">Belongs to the IAA-amido conjugating enzyme family.</text>
</comment>
<dbReference type="PANTHER" id="PTHR31901">
    <property type="entry name" value="GH3 DOMAIN-CONTAINING PROTEIN"/>
    <property type="match status" value="1"/>
</dbReference>
<accession>A0A0C9RL11</accession>